<evidence type="ECO:0000313" key="4">
    <source>
        <dbReference type="EMBL" id="EOB11151.1"/>
    </source>
</evidence>
<protein>
    <recommendedName>
        <fullName evidence="3">Serpin domain-containing protein</fullName>
    </recommendedName>
</protein>
<reference evidence="4 5" key="1">
    <citation type="journal article" date="2013" name="BMC Genomics">
        <title>Comparative genomics of parasitic silkworm microsporidia reveal an association between genome expansion and host adaptation.</title>
        <authorList>
            <person name="Pan G."/>
            <person name="Xu J."/>
            <person name="Li T."/>
            <person name="Xia Q."/>
            <person name="Liu S.L."/>
            <person name="Zhang G."/>
            <person name="Li S."/>
            <person name="Li C."/>
            <person name="Liu H."/>
            <person name="Yang L."/>
            <person name="Liu T."/>
            <person name="Zhang X."/>
            <person name="Wu Z."/>
            <person name="Fan W."/>
            <person name="Dang X."/>
            <person name="Xiang H."/>
            <person name="Tao M."/>
            <person name="Li Y."/>
            <person name="Hu J."/>
            <person name="Li Z."/>
            <person name="Lin L."/>
            <person name="Luo J."/>
            <person name="Geng L."/>
            <person name="Wang L."/>
            <person name="Long M."/>
            <person name="Wan Y."/>
            <person name="He N."/>
            <person name="Zhang Z."/>
            <person name="Lu C."/>
            <person name="Keeling P.J."/>
            <person name="Wang J."/>
            <person name="Xiang Z."/>
            <person name="Zhou Z."/>
        </authorList>
    </citation>
    <scope>NUCLEOTIDE SEQUENCE [LARGE SCALE GENOMIC DNA]</scope>
    <source>
        <strain evidence="5">CQ1 / CVCC 102059</strain>
    </source>
</reference>
<dbReference type="EMBL" id="KB910476">
    <property type="protein sequence ID" value="EOB11151.1"/>
    <property type="molecule type" value="Genomic_DNA"/>
</dbReference>
<organism evidence="4 5">
    <name type="scientific">Nosema bombycis (strain CQ1 / CVCC 102059)</name>
    <name type="common">Microsporidian parasite</name>
    <name type="synonym">Pebrine of silkworm</name>
    <dbReference type="NCBI Taxonomy" id="578461"/>
    <lineage>
        <taxon>Eukaryota</taxon>
        <taxon>Fungi</taxon>
        <taxon>Fungi incertae sedis</taxon>
        <taxon>Microsporidia</taxon>
        <taxon>Nosematidae</taxon>
        <taxon>Nosema</taxon>
    </lineage>
</organism>
<feature type="chain" id="PRO_5004343333" description="Serpin domain-containing protein" evidence="2">
    <location>
        <begin position="18"/>
        <end position="390"/>
    </location>
</feature>
<dbReference type="InterPro" id="IPR042185">
    <property type="entry name" value="Serpin_sf_2"/>
</dbReference>
<evidence type="ECO:0000259" key="3">
    <source>
        <dbReference type="Pfam" id="PF00079"/>
    </source>
</evidence>
<sequence length="390" mass="45272">MKIWDLVQFAYLYLFSALIPWFKPTINNEVQEEYVSEFDYLEYKTSLKFLKMTEITSCFSPISCLSNILLMCESKEFGDQTSELGKQKLSNVSKAVDAHGEKFMLVNCLFTKDNPIIIARKGDGCRNVNYTYSNVQAVFEKYSKWFREITEGKMYSPLKIDHLVRNGRVYLTVALFKDEWAKKFKASCSEKLRFHISSGNYLSNKTFMNQEDEIKYDKIESNKTLYHMVALPYAKKNESDYRSYMVYLIPIKIKGKTFDKTEFGPQLTTVWENFYVDYSKNNLKNAITRLNKRKINLLIPKINKLQSEFDMIKFIDNISKLSNAVRIESTMKTFLDVNEEGAEGKAAMVSFAYDSAGYSDSPDVVANVPHISFIFDMNLETILFITKYIG</sequence>
<accession>R0KKK6</accession>
<dbReference type="InterPro" id="IPR036186">
    <property type="entry name" value="Serpin_sf"/>
</dbReference>
<dbReference type="HOGENOM" id="CLU_792486_0_0_1"/>
<dbReference type="VEuPathDB" id="MicrosporidiaDB:NBO_1569g0001"/>
<dbReference type="Gene3D" id="2.30.39.10">
    <property type="entry name" value="Alpha-1-antitrypsin, domain 1"/>
    <property type="match status" value="2"/>
</dbReference>
<dbReference type="SUPFAM" id="SSF56574">
    <property type="entry name" value="Serpins"/>
    <property type="match status" value="1"/>
</dbReference>
<comment type="similarity">
    <text evidence="1">Belongs to the serpin family.</text>
</comment>
<feature type="domain" description="Serpin" evidence="3">
    <location>
        <begin position="138"/>
        <end position="388"/>
    </location>
</feature>
<dbReference type="GO" id="GO:0005615">
    <property type="term" value="C:extracellular space"/>
    <property type="evidence" value="ECO:0007669"/>
    <property type="project" value="InterPro"/>
</dbReference>
<feature type="signal peptide" evidence="2">
    <location>
        <begin position="1"/>
        <end position="17"/>
    </location>
</feature>
<keyword evidence="5" id="KW-1185">Reference proteome</keyword>
<evidence type="ECO:0000256" key="1">
    <source>
        <dbReference type="ARBA" id="ARBA00009500"/>
    </source>
</evidence>
<dbReference type="Proteomes" id="UP000016927">
    <property type="component" value="Unassembled WGS sequence"/>
</dbReference>
<dbReference type="InterPro" id="IPR000215">
    <property type="entry name" value="Serpin_fam"/>
</dbReference>
<evidence type="ECO:0000256" key="2">
    <source>
        <dbReference type="SAM" id="SignalP"/>
    </source>
</evidence>
<dbReference type="Pfam" id="PF00079">
    <property type="entry name" value="Serpin"/>
    <property type="match status" value="1"/>
</dbReference>
<dbReference type="STRING" id="578461.R0KKK6"/>
<dbReference type="PANTHER" id="PTHR11461:SF211">
    <property type="entry name" value="GH10112P-RELATED"/>
    <property type="match status" value="1"/>
</dbReference>
<name>R0KKK6_NOSB1</name>
<evidence type="ECO:0000313" key="5">
    <source>
        <dbReference type="Proteomes" id="UP000016927"/>
    </source>
</evidence>
<proteinExistence type="inferred from homology"/>
<gene>
    <name evidence="4" type="ORF">NBO_1569g0001</name>
</gene>
<dbReference type="AlphaFoldDB" id="R0KKK6"/>
<dbReference type="GO" id="GO:0004867">
    <property type="term" value="F:serine-type endopeptidase inhibitor activity"/>
    <property type="evidence" value="ECO:0007669"/>
    <property type="project" value="InterPro"/>
</dbReference>
<dbReference type="OrthoDB" id="671595at2759"/>
<keyword evidence="2" id="KW-0732">Signal</keyword>
<dbReference type="PANTHER" id="PTHR11461">
    <property type="entry name" value="SERINE PROTEASE INHIBITOR, SERPIN"/>
    <property type="match status" value="1"/>
</dbReference>
<dbReference type="InterPro" id="IPR023796">
    <property type="entry name" value="Serpin_dom"/>
</dbReference>